<feature type="compositionally biased region" description="Basic and acidic residues" evidence="1">
    <location>
        <begin position="1"/>
        <end position="22"/>
    </location>
</feature>
<keyword evidence="3" id="KW-1185">Reference proteome</keyword>
<feature type="region of interest" description="Disordered" evidence="1">
    <location>
        <begin position="1"/>
        <end position="27"/>
    </location>
</feature>
<organism evidence="2 3">
    <name type="scientific">Aquibacillus rhizosphaerae</name>
    <dbReference type="NCBI Taxonomy" id="3051431"/>
    <lineage>
        <taxon>Bacteria</taxon>
        <taxon>Bacillati</taxon>
        <taxon>Bacillota</taxon>
        <taxon>Bacilli</taxon>
        <taxon>Bacillales</taxon>
        <taxon>Bacillaceae</taxon>
        <taxon>Aquibacillus</taxon>
    </lineage>
</organism>
<protein>
    <submittedName>
        <fullName evidence="2">Uncharacterized protein</fullName>
    </submittedName>
</protein>
<evidence type="ECO:0000313" key="3">
    <source>
        <dbReference type="Proteomes" id="UP001235343"/>
    </source>
</evidence>
<name>A0ABT7L1Q9_9BACI</name>
<evidence type="ECO:0000313" key="2">
    <source>
        <dbReference type="EMBL" id="MDL4839783.1"/>
    </source>
</evidence>
<accession>A0ABT7L1Q9</accession>
<reference evidence="2 3" key="1">
    <citation type="submission" date="2023-06" db="EMBL/GenBank/DDBJ databases">
        <title>Aquibacillus rhizosphaerae LR5S19.</title>
        <authorList>
            <person name="Sun J.-Q."/>
        </authorList>
    </citation>
    <scope>NUCLEOTIDE SEQUENCE [LARGE SCALE GENOMIC DNA]</scope>
    <source>
        <strain evidence="2 3">LR5S19</strain>
    </source>
</reference>
<dbReference type="RefSeq" id="WP_285930741.1">
    <property type="nucleotide sequence ID" value="NZ_JASTZU010000018.1"/>
</dbReference>
<gene>
    <name evidence="2" type="ORF">QQS35_04840</name>
</gene>
<dbReference type="Proteomes" id="UP001235343">
    <property type="component" value="Unassembled WGS sequence"/>
</dbReference>
<comment type="caution">
    <text evidence="2">The sequence shown here is derived from an EMBL/GenBank/DDBJ whole genome shotgun (WGS) entry which is preliminary data.</text>
</comment>
<sequence length="66" mass="7701">MAEKENKQKNLPDFDSLDDRLIAEPSTSPRIVAKTNLDVKSVKDENPYARNKINDTDKRLFNEFFE</sequence>
<evidence type="ECO:0000256" key="1">
    <source>
        <dbReference type="SAM" id="MobiDB-lite"/>
    </source>
</evidence>
<proteinExistence type="predicted"/>
<dbReference type="EMBL" id="JASTZU010000018">
    <property type="protein sequence ID" value="MDL4839783.1"/>
    <property type="molecule type" value="Genomic_DNA"/>
</dbReference>